<keyword evidence="4" id="KW-1185">Reference proteome</keyword>
<feature type="region of interest" description="Disordered" evidence="1">
    <location>
        <begin position="1"/>
        <end position="35"/>
    </location>
</feature>
<evidence type="ECO:0000259" key="2">
    <source>
        <dbReference type="Pfam" id="PF14742"/>
    </source>
</evidence>
<protein>
    <recommendedName>
        <fullName evidence="2">Putative glycogen debranching enzyme N-terminal domain-containing protein</fullName>
    </recommendedName>
</protein>
<dbReference type="AlphaFoldDB" id="U1LP82"/>
<dbReference type="SUPFAM" id="SSF48208">
    <property type="entry name" value="Six-hairpin glycosidases"/>
    <property type="match status" value="1"/>
</dbReference>
<proteinExistence type="predicted"/>
<feature type="compositionally biased region" description="Polar residues" evidence="1">
    <location>
        <begin position="18"/>
        <end position="29"/>
    </location>
</feature>
<accession>U1LP82</accession>
<dbReference type="Gene3D" id="1.50.10.10">
    <property type="match status" value="1"/>
</dbReference>
<evidence type="ECO:0000313" key="4">
    <source>
        <dbReference type="Proteomes" id="UP000016462"/>
    </source>
</evidence>
<dbReference type="InterPro" id="IPR032856">
    <property type="entry name" value="GDE_N_bis"/>
</dbReference>
<comment type="caution">
    <text evidence="3">The sequence shown here is derived from an EMBL/GenBank/DDBJ whole genome shotgun (WGS) entry which is preliminary data.</text>
</comment>
<evidence type="ECO:0000256" key="1">
    <source>
        <dbReference type="SAM" id="MobiDB-lite"/>
    </source>
</evidence>
<dbReference type="Proteomes" id="UP000016462">
    <property type="component" value="Unassembled WGS sequence"/>
</dbReference>
<dbReference type="EMBL" id="ASHR01000025">
    <property type="protein sequence ID" value="ERG64229.1"/>
    <property type="molecule type" value="Genomic_DNA"/>
</dbReference>
<evidence type="ECO:0000313" key="3">
    <source>
        <dbReference type="EMBL" id="ERG64229.1"/>
    </source>
</evidence>
<reference evidence="3 4" key="1">
    <citation type="journal article" date="2013" name="Genome Announc.">
        <title>First draft genome sequence from a member of the genus agrococcus, isolated from modern microbialites.</title>
        <authorList>
            <person name="White R.A.III."/>
            <person name="Grassa C.J."/>
            <person name="Suttle C.A."/>
        </authorList>
    </citation>
    <scope>NUCLEOTIDE SEQUENCE [LARGE SCALE GENOMIC DNA]</scope>
    <source>
        <strain evidence="3 4">RW1</strain>
    </source>
</reference>
<sequence>MRHEQAQQVEPPPLLHDQLTSVSAPTQAWSRRDGSMDEHPIHGLFHGDWRFVRAVELRVDGAPIEHLATSSAGDWALIRGIAPALDSELGDARIAVERMREVTPGAVLERATVVNGRDLPIDVRIELAIDVAFSPMERVRDGRADPDPVHVGIEGADAVATDGIRTLRVRSRAGEVEVVDGRVVVRQRAIVQPNDWAGLSVELLLDDASLAVEGAIVDAPSRGLEPTGRPALDHWGERAVADLEDLLLDVGSGAVLAAGAPWRLTMVARDALSAARLLLPRGTTVAESTLRTLAARQGVQHDGSTGEQPGRMLHELSPHRPAGARAGAELPPTFTDSVDATPLWIVLLHDAWRAGLPLEAVRELRTALHAALGWLGQQVGEGFLTLPGGDVAVGDGPELPRDAEGAPVAGPVATARLQALACRAAVGGAALLEALGDDGAPWLDWAERLRRRFRAAFWVVRGDDRHPAMAIDGTGGRLDWLSADLAHLVGSTLLSRDEERTVAELLLDERLSSGFGLRSIAVDAPGYWPLAWNGGAIRPHDTAVAIEGLLRAGLDDAARRLAEQLERAAEAFHGSLPERYAGYGLADASAPVPLPDAGAPHARSAAAVVPAWQALGARRAAPAARRERHLRAVETLTVDVPREATAGEARFASTGGASPRRAHVRLIDGGWPPSI</sequence>
<name>U1LP82_9MICO</name>
<organism evidence="3 4">
    <name type="scientific">Agrococcus pavilionensis RW1</name>
    <dbReference type="NCBI Taxonomy" id="1330458"/>
    <lineage>
        <taxon>Bacteria</taxon>
        <taxon>Bacillati</taxon>
        <taxon>Actinomycetota</taxon>
        <taxon>Actinomycetes</taxon>
        <taxon>Micrococcales</taxon>
        <taxon>Microbacteriaceae</taxon>
        <taxon>Agrococcus</taxon>
    </lineage>
</organism>
<dbReference type="GO" id="GO:0005975">
    <property type="term" value="P:carbohydrate metabolic process"/>
    <property type="evidence" value="ECO:0007669"/>
    <property type="project" value="InterPro"/>
</dbReference>
<dbReference type="InterPro" id="IPR008928">
    <property type="entry name" value="6-hairpin_glycosidase_sf"/>
</dbReference>
<feature type="region of interest" description="Disordered" evidence="1">
    <location>
        <begin position="298"/>
        <end position="326"/>
    </location>
</feature>
<feature type="domain" description="Putative glycogen debranching enzyme N-terminal" evidence="2">
    <location>
        <begin position="24"/>
        <end position="144"/>
    </location>
</feature>
<gene>
    <name evidence="3" type="ORF">L332_07160</name>
</gene>
<dbReference type="InterPro" id="IPR012341">
    <property type="entry name" value="6hp_glycosidase-like_sf"/>
</dbReference>
<dbReference type="Pfam" id="PF14742">
    <property type="entry name" value="GDE_N_bis"/>
    <property type="match status" value="1"/>
</dbReference>